<organism evidence="1 2">
    <name type="scientific">Acetobacterium wieringae</name>
    <dbReference type="NCBI Taxonomy" id="52694"/>
    <lineage>
        <taxon>Bacteria</taxon>
        <taxon>Bacillati</taxon>
        <taxon>Bacillota</taxon>
        <taxon>Clostridia</taxon>
        <taxon>Eubacteriales</taxon>
        <taxon>Eubacteriaceae</taxon>
        <taxon>Acetobacterium</taxon>
    </lineage>
</organism>
<evidence type="ECO:0000313" key="1">
    <source>
        <dbReference type="EMBL" id="UYO62812.1"/>
    </source>
</evidence>
<evidence type="ECO:0000313" key="2">
    <source>
        <dbReference type="Proteomes" id="UP001163550"/>
    </source>
</evidence>
<keyword evidence="2" id="KW-1185">Reference proteome</keyword>
<evidence type="ECO:0008006" key="3">
    <source>
        <dbReference type="Google" id="ProtNLM"/>
    </source>
</evidence>
<gene>
    <name evidence="1" type="ORF">LNN31_18920</name>
</gene>
<sequence>MNKYRKLQTIKHALQYYITRPDADPKDIEQEKALLESVKAEIRAVKPKRYGAGAKE</sequence>
<protein>
    <recommendedName>
        <fullName evidence="3">Complexin-2</fullName>
    </recommendedName>
</protein>
<dbReference type="RefSeq" id="WP_263992839.1">
    <property type="nucleotide sequence ID" value="NZ_CP087994.1"/>
</dbReference>
<accession>A0ABY6HE34</accession>
<proteinExistence type="predicted"/>
<dbReference type="EMBL" id="CP087994">
    <property type="protein sequence ID" value="UYO62812.1"/>
    <property type="molecule type" value="Genomic_DNA"/>
</dbReference>
<reference evidence="1" key="1">
    <citation type="submission" date="2021-11" db="EMBL/GenBank/DDBJ databases">
        <title>Isoprene-degrading acetogen.</title>
        <authorList>
            <person name="Yang Y."/>
            <person name="Jin H."/>
            <person name="Yan J."/>
        </authorList>
    </citation>
    <scope>NUCLEOTIDE SEQUENCE</scope>
    <source>
        <strain evidence="1">Berkeley</strain>
    </source>
</reference>
<dbReference type="Proteomes" id="UP001163550">
    <property type="component" value="Chromosome"/>
</dbReference>
<name>A0ABY6HE34_9FIRM</name>